<proteinExistence type="predicted"/>
<dbReference type="Proteomes" id="UP001238450">
    <property type="component" value="Unassembled WGS sequence"/>
</dbReference>
<dbReference type="RefSeq" id="WP_307250309.1">
    <property type="nucleotide sequence ID" value="NZ_JAUSUV010000001.1"/>
</dbReference>
<comment type="caution">
    <text evidence="1">The sequence shown here is derived from an EMBL/GenBank/DDBJ whole genome shotgun (WGS) entry which is preliminary data.</text>
</comment>
<dbReference type="AlphaFoldDB" id="A0AAJ1TK14"/>
<evidence type="ECO:0008006" key="3">
    <source>
        <dbReference type="Google" id="ProtNLM"/>
    </source>
</evidence>
<gene>
    <name evidence="1" type="ORF">J2Z48_000304</name>
</gene>
<dbReference type="InterPro" id="IPR016084">
    <property type="entry name" value="Haem_Oase-like_multi-hlx"/>
</dbReference>
<dbReference type="Gene3D" id="1.20.910.10">
    <property type="entry name" value="Heme oxygenase-like"/>
    <property type="match status" value="1"/>
</dbReference>
<name>A0AAJ1TK14_9BACL</name>
<organism evidence="1 2">
    <name type="scientific">Croceifilum oryzae</name>
    <dbReference type="NCBI Taxonomy" id="1553429"/>
    <lineage>
        <taxon>Bacteria</taxon>
        <taxon>Bacillati</taxon>
        <taxon>Bacillota</taxon>
        <taxon>Bacilli</taxon>
        <taxon>Bacillales</taxon>
        <taxon>Thermoactinomycetaceae</taxon>
        <taxon>Croceifilum</taxon>
    </lineage>
</organism>
<dbReference type="EMBL" id="JAUSUV010000001">
    <property type="protein sequence ID" value="MDQ0416146.1"/>
    <property type="molecule type" value="Genomic_DNA"/>
</dbReference>
<dbReference type="Pfam" id="PF11251">
    <property type="entry name" value="DUF3050"/>
    <property type="match status" value="1"/>
</dbReference>
<dbReference type="InterPro" id="IPR024423">
    <property type="entry name" value="DUF3050"/>
</dbReference>
<evidence type="ECO:0000313" key="2">
    <source>
        <dbReference type="Proteomes" id="UP001238450"/>
    </source>
</evidence>
<dbReference type="SUPFAM" id="SSF48613">
    <property type="entry name" value="Heme oxygenase-like"/>
    <property type="match status" value="1"/>
</dbReference>
<sequence length="256" mass="29263">MSTAIESTSIQTVRDQLLKHPIYEAMTSPDRVRIFMKHHVFAVWDFMSLAKRLQNSLTTTTLPWVPSPNAHYARFINEIVLGEETDEDGQGGYASHFELYVEAMKEVHADTTWMDSYLQDLGAGKDPIDTLQNSSLPSTIVQFVTYSLHLAFSAESHEVTSAFFFGREDLIPEMFTQLLSELDNHEQSTERIRYYLNRHIELDGDTHGPLAEKLLNSLCESDPEKWKQAEQVALRSLQLRSQLWDGVLAEIQEKGL</sequence>
<keyword evidence="2" id="KW-1185">Reference proteome</keyword>
<reference evidence="1 2" key="1">
    <citation type="submission" date="2023-07" db="EMBL/GenBank/DDBJ databases">
        <title>Genomic Encyclopedia of Type Strains, Phase IV (KMG-IV): sequencing the most valuable type-strain genomes for metagenomic binning, comparative biology and taxonomic classification.</title>
        <authorList>
            <person name="Goeker M."/>
        </authorList>
    </citation>
    <scope>NUCLEOTIDE SEQUENCE [LARGE SCALE GENOMIC DNA]</scope>
    <source>
        <strain evidence="1 2">DSM 46876</strain>
    </source>
</reference>
<accession>A0AAJ1TK14</accession>
<protein>
    <recommendedName>
        <fullName evidence="3">DUF3050 domain-containing protein</fullName>
    </recommendedName>
</protein>
<evidence type="ECO:0000313" key="1">
    <source>
        <dbReference type="EMBL" id="MDQ0416146.1"/>
    </source>
</evidence>